<dbReference type="HOGENOM" id="CLU_1009891_0_0_1"/>
<feature type="repeat" description="WD" evidence="1">
    <location>
        <begin position="244"/>
        <end position="276"/>
    </location>
</feature>
<dbReference type="Gene3D" id="2.130.10.10">
    <property type="entry name" value="YVTN repeat-like/Quinoprotein amine dehydrogenase"/>
    <property type="match status" value="1"/>
</dbReference>
<evidence type="ECO:0000313" key="2">
    <source>
        <dbReference type="EMBL" id="EKX44999.1"/>
    </source>
</evidence>
<dbReference type="GeneID" id="17301688"/>
<dbReference type="PROSITE" id="PS50294">
    <property type="entry name" value="WD_REPEATS_REGION"/>
    <property type="match status" value="1"/>
</dbReference>
<name>L1JA72_GUITC</name>
<gene>
    <name evidence="2" type="ORF">GUITHDRAFT_109044</name>
</gene>
<reference evidence="2 4" key="1">
    <citation type="journal article" date="2012" name="Nature">
        <title>Algal genomes reveal evolutionary mosaicism and the fate of nucleomorphs.</title>
        <authorList>
            <consortium name="DOE Joint Genome Institute"/>
            <person name="Curtis B.A."/>
            <person name="Tanifuji G."/>
            <person name="Burki F."/>
            <person name="Gruber A."/>
            <person name="Irimia M."/>
            <person name="Maruyama S."/>
            <person name="Arias M.C."/>
            <person name="Ball S.G."/>
            <person name="Gile G.H."/>
            <person name="Hirakawa Y."/>
            <person name="Hopkins J.F."/>
            <person name="Kuo A."/>
            <person name="Rensing S.A."/>
            <person name="Schmutz J."/>
            <person name="Symeonidi A."/>
            <person name="Elias M."/>
            <person name="Eveleigh R.J."/>
            <person name="Herman E.K."/>
            <person name="Klute M.J."/>
            <person name="Nakayama T."/>
            <person name="Obornik M."/>
            <person name="Reyes-Prieto A."/>
            <person name="Armbrust E.V."/>
            <person name="Aves S.J."/>
            <person name="Beiko R.G."/>
            <person name="Coutinho P."/>
            <person name="Dacks J.B."/>
            <person name="Durnford D.G."/>
            <person name="Fast N.M."/>
            <person name="Green B.R."/>
            <person name="Grisdale C.J."/>
            <person name="Hempel F."/>
            <person name="Henrissat B."/>
            <person name="Hoppner M.P."/>
            <person name="Ishida K."/>
            <person name="Kim E."/>
            <person name="Koreny L."/>
            <person name="Kroth P.G."/>
            <person name="Liu Y."/>
            <person name="Malik S.B."/>
            <person name="Maier U.G."/>
            <person name="McRose D."/>
            <person name="Mock T."/>
            <person name="Neilson J.A."/>
            <person name="Onodera N.T."/>
            <person name="Poole A.M."/>
            <person name="Pritham E.J."/>
            <person name="Richards T.A."/>
            <person name="Rocap G."/>
            <person name="Roy S.W."/>
            <person name="Sarai C."/>
            <person name="Schaack S."/>
            <person name="Shirato S."/>
            <person name="Slamovits C.H."/>
            <person name="Spencer D.F."/>
            <person name="Suzuki S."/>
            <person name="Worden A.Z."/>
            <person name="Zauner S."/>
            <person name="Barry K."/>
            <person name="Bell C."/>
            <person name="Bharti A.K."/>
            <person name="Crow J.A."/>
            <person name="Grimwood J."/>
            <person name="Kramer R."/>
            <person name="Lindquist E."/>
            <person name="Lucas S."/>
            <person name="Salamov A."/>
            <person name="McFadden G.I."/>
            <person name="Lane C.E."/>
            <person name="Keeling P.J."/>
            <person name="Gray M.W."/>
            <person name="Grigoriev I.V."/>
            <person name="Archibald J.M."/>
        </authorList>
    </citation>
    <scope>NUCLEOTIDE SEQUENCE</scope>
    <source>
        <strain evidence="2 4">CCMP2712</strain>
    </source>
</reference>
<dbReference type="EMBL" id="JH993001">
    <property type="protein sequence ID" value="EKX44999.1"/>
    <property type="molecule type" value="Genomic_DNA"/>
</dbReference>
<dbReference type="EnsemblProtists" id="EKX44999">
    <property type="protein sequence ID" value="EKX44999"/>
    <property type="gene ID" value="GUITHDRAFT_109044"/>
</dbReference>
<proteinExistence type="predicted"/>
<accession>L1JA72</accession>
<keyword evidence="4" id="KW-1185">Reference proteome</keyword>
<dbReference type="AlphaFoldDB" id="L1JA72"/>
<evidence type="ECO:0000313" key="3">
    <source>
        <dbReference type="EnsemblProtists" id="EKX44999"/>
    </source>
</evidence>
<dbReference type="InterPro" id="IPR036322">
    <property type="entry name" value="WD40_repeat_dom_sf"/>
</dbReference>
<dbReference type="PaxDb" id="55529-EKX44999"/>
<dbReference type="PROSITE" id="PS50082">
    <property type="entry name" value="WD_REPEATS_2"/>
    <property type="match status" value="1"/>
</dbReference>
<keyword evidence="1" id="KW-0853">WD repeat</keyword>
<dbReference type="Proteomes" id="UP000011087">
    <property type="component" value="Unassembled WGS sequence"/>
</dbReference>
<dbReference type="KEGG" id="gtt:GUITHDRAFT_109044"/>
<reference evidence="3" key="3">
    <citation type="submission" date="2016-03" db="UniProtKB">
        <authorList>
            <consortium name="EnsemblProtists"/>
        </authorList>
    </citation>
    <scope>IDENTIFICATION</scope>
</reference>
<organism evidence="2">
    <name type="scientific">Guillardia theta (strain CCMP2712)</name>
    <name type="common">Cryptophyte</name>
    <dbReference type="NCBI Taxonomy" id="905079"/>
    <lineage>
        <taxon>Eukaryota</taxon>
        <taxon>Cryptophyceae</taxon>
        <taxon>Pyrenomonadales</taxon>
        <taxon>Geminigeraceae</taxon>
        <taxon>Guillardia</taxon>
    </lineage>
</organism>
<evidence type="ECO:0000256" key="1">
    <source>
        <dbReference type="PROSITE-ProRule" id="PRU00221"/>
    </source>
</evidence>
<dbReference type="InterPro" id="IPR001680">
    <property type="entry name" value="WD40_rpt"/>
</dbReference>
<reference evidence="4" key="2">
    <citation type="submission" date="2012-11" db="EMBL/GenBank/DDBJ databases">
        <authorList>
            <person name="Kuo A."/>
            <person name="Curtis B.A."/>
            <person name="Tanifuji G."/>
            <person name="Burki F."/>
            <person name="Gruber A."/>
            <person name="Irimia M."/>
            <person name="Maruyama S."/>
            <person name="Arias M.C."/>
            <person name="Ball S.G."/>
            <person name="Gile G.H."/>
            <person name="Hirakawa Y."/>
            <person name="Hopkins J.F."/>
            <person name="Rensing S.A."/>
            <person name="Schmutz J."/>
            <person name="Symeonidi A."/>
            <person name="Elias M."/>
            <person name="Eveleigh R.J."/>
            <person name="Herman E.K."/>
            <person name="Klute M.J."/>
            <person name="Nakayama T."/>
            <person name="Obornik M."/>
            <person name="Reyes-Prieto A."/>
            <person name="Armbrust E.V."/>
            <person name="Aves S.J."/>
            <person name="Beiko R.G."/>
            <person name="Coutinho P."/>
            <person name="Dacks J.B."/>
            <person name="Durnford D.G."/>
            <person name="Fast N.M."/>
            <person name="Green B.R."/>
            <person name="Grisdale C."/>
            <person name="Hempe F."/>
            <person name="Henrissat B."/>
            <person name="Hoppner M.P."/>
            <person name="Ishida K.-I."/>
            <person name="Kim E."/>
            <person name="Koreny L."/>
            <person name="Kroth P.G."/>
            <person name="Liu Y."/>
            <person name="Malik S.-B."/>
            <person name="Maier U.G."/>
            <person name="McRose D."/>
            <person name="Mock T."/>
            <person name="Neilson J.A."/>
            <person name="Onodera N.T."/>
            <person name="Poole A.M."/>
            <person name="Pritham E.J."/>
            <person name="Richards T.A."/>
            <person name="Rocap G."/>
            <person name="Roy S.W."/>
            <person name="Sarai C."/>
            <person name="Schaack S."/>
            <person name="Shirato S."/>
            <person name="Slamovits C.H."/>
            <person name="Spencer D.F."/>
            <person name="Suzuki S."/>
            <person name="Worden A.Z."/>
            <person name="Zauner S."/>
            <person name="Barry K."/>
            <person name="Bell C."/>
            <person name="Bharti A.K."/>
            <person name="Crow J.A."/>
            <person name="Grimwood J."/>
            <person name="Kramer R."/>
            <person name="Lindquist E."/>
            <person name="Lucas S."/>
            <person name="Salamov A."/>
            <person name="McFadden G.I."/>
            <person name="Lane C.E."/>
            <person name="Keeling P.J."/>
            <person name="Gray M.W."/>
            <person name="Grigoriev I.V."/>
            <person name="Archibald J.M."/>
        </authorList>
    </citation>
    <scope>NUCLEOTIDE SEQUENCE</scope>
    <source>
        <strain evidence="4">CCMP2712</strain>
    </source>
</reference>
<dbReference type="InterPro" id="IPR015943">
    <property type="entry name" value="WD40/YVTN_repeat-like_dom_sf"/>
</dbReference>
<dbReference type="SUPFAM" id="SSF50978">
    <property type="entry name" value="WD40 repeat-like"/>
    <property type="match status" value="1"/>
</dbReference>
<dbReference type="RefSeq" id="XP_005831979.1">
    <property type="nucleotide sequence ID" value="XM_005831922.1"/>
</dbReference>
<protein>
    <submittedName>
        <fullName evidence="2 3">Uncharacterized protein</fullName>
    </submittedName>
</protein>
<evidence type="ECO:0000313" key="4">
    <source>
        <dbReference type="Proteomes" id="UP000011087"/>
    </source>
</evidence>
<sequence length="276" mass="30339">MEKISEHAMHPNQIRFSFAHMDFSNGFVLLTGNFRGKPKRKGKNGILSQVEPNIFVKAIIIRKKSSSSTSYVSLCDDLIDLELPIAVQMWQQVGGICIVESLSSTENLCFLASEPEGNIVLLEYRFRVCSEDSRCVISQTAKRAKHEETLENDSSKPMEMEQIACHVLPPAHGFGKLKHLAANRQVNSLACGMFDNAKAESYKAVNTKAVSMSCDGIYTAIACTNGVIGLWNGQNASMVALFGLHEKNSPISSLAFSEKASCLLVARQDGSVDMWK</sequence>